<keyword evidence="3" id="KW-1185">Reference proteome</keyword>
<protein>
    <recommendedName>
        <fullName evidence="4">4-hydroxybenzoate polyprenyltransferase</fullName>
    </recommendedName>
</protein>
<evidence type="ECO:0000313" key="3">
    <source>
        <dbReference type="Proteomes" id="UP000438182"/>
    </source>
</evidence>
<keyword evidence="1" id="KW-1133">Transmembrane helix</keyword>
<sequence>MLNTAAVLAEAGHVELPMPAYMYGVVALVIFLVLMVVTLSYRDVANRHKAKADAYAAAHGDEHAAGGHGGH</sequence>
<comment type="caution">
    <text evidence="2">The sequence shown here is derived from an EMBL/GenBank/DDBJ whole genome shotgun (WGS) entry which is preliminary data.</text>
</comment>
<evidence type="ECO:0000313" key="2">
    <source>
        <dbReference type="EMBL" id="MWC00313.1"/>
    </source>
</evidence>
<dbReference type="Proteomes" id="UP000438182">
    <property type="component" value="Unassembled WGS sequence"/>
</dbReference>
<dbReference type="RefSeq" id="WP_160426949.1">
    <property type="nucleotide sequence ID" value="NZ_WSTA01000123.1"/>
</dbReference>
<dbReference type="EMBL" id="WSTA01000123">
    <property type="protein sequence ID" value="MWC00313.1"/>
    <property type="molecule type" value="Genomic_DNA"/>
</dbReference>
<reference evidence="2 3" key="1">
    <citation type="submission" date="2019-12" db="EMBL/GenBank/DDBJ databases">
        <authorList>
            <person name="Kim Y.S."/>
        </authorList>
    </citation>
    <scope>NUCLEOTIDE SEQUENCE [LARGE SCALE GENOMIC DNA]</scope>
    <source>
        <strain evidence="2 3">MMS17-SY077</strain>
    </source>
</reference>
<name>A0A6I4P3M0_9MICO</name>
<keyword evidence="1" id="KW-0472">Membrane</keyword>
<keyword evidence="1" id="KW-0812">Transmembrane</keyword>
<evidence type="ECO:0000256" key="1">
    <source>
        <dbReference type="SAM" id="Phobius"/>
    </source>
</evidence>
<proteinExistence type="predicted"/>
<feature type="transmembrane region" description="Helical" evidence="1">
    <location>
        <begin position="20"/>
        <end position="41"/>
    </location>
</feature>
<accession>A0A6I4P3M0</accession>
<dbReference type="AlphaFoldDB" id="A0A6I4P3M0"/>
<organism evidence="2 3">
    <name type="scientific">Agromyces seonyuensis</name>
    <dbReference type="NCBI Taxonomy" id="2662446"/>
    <lineage>
        <taxon>Bacteria</taxon>
        <taxon>Bacillati</taxon>
        <taxon>Actinomycetota</taxon>
        <taxon>Actinomycetes</taxon>
        <taxon>Micrococcales</taxon>
        <taxon>Microbacteriaceae</taxon>
        <taxon>Agromyces</taxon>
    </lineage>
</organism>
<evidence type="ECO:0008006" key="4">
    <source>
        <dbReference type="Google" id="ProtNLM"/>
    </source>
</evidence>
<gene>
    <name evidence="2" type="ORF">GB864_17365</name>
</gene>